<name>A0A1S8AAI5_ROSNE</name>
<evidence type="ECO:0000313" key="2">
    <source>
        <dbReference type="EMBL" id="GAW27059.1"/>
    </source>
</evidence>
<gene>
    <name evidence="2" type="ORF">SAMD00023353_6500570</name>
</gene>
<evidence type="ECO:0000313" key="3">
    <source>
        <dbReference type="Proteomes" id="UP000054516"/>
    </source>
</evidence>
<reference evidence="2" key="1">
    <citation type="submission" date="2016-03" db="EMBL/GenBank/DDBJ databases">
        <title>Draft genome sequence of Rosellinia necatrix.</title>
        <authorList>
            <person name="Kanematsu S."/>
        </authorList>
    </citation>
    <scope>NUCLEOTIDE SEQUENCE [LARGE SCALE GENOMIC DNA]</scope>
    <source>
        <strain evidence="2">W97</strain>
    </source>
</reference>
<dbReference type="Proteomes" id="UP000054516">
    <property type="component" value="Unassembled WGS sequence"/>
</dbReference>
<organism evidence="2">
    <name type="scientific">Rosellinia necatrix</name>
    <name type="common">White root-rot fungus</name>
    <dbReference type="NCBI Taxonomy" id="77044"/>
    <lineage>
        <taxon>Eukaryota</taxon>
        <taxon>Fungi</taxon>
        <taxon>Dikarya</taxon>
        <taxon>Ascomycota</taxon>
        <taxon>Pezizomycotina</taxon>
        <taxon>Sordariomycetes</taxon>
        <taxon>Xylariomycetidae</taxon>
        <taxon>Xylariales</taxon>
        <taxon>Xylariaceae</taxon>
        <taxon>Rosellinia</taxon>
    </lineage>
</organism>
<dbReference type="AlphaFoldDB" id="A0A1S8AAI5"/>
<accession>A0A1S8AAI5</accession>
<evidence type="ECO:0000256" key="1">
    <source>
        <dbReference type="SAM" id="MobiDB-lite"/>
    </source>
</evidence>
<keyword evidence="3" id="KW-1185">Reference proteome</keyword>
<feature type="region of interest" description="Disordered" evidence="1">
    <location>
        <begin position="17"/>
        <end position="48"/>
    </location>
</feature>
<sequence>MRLDRIEVGDILANRPRRSPAALFVPTDQPDRSASPAGNTESVGKAVSVQRELVKAERLEY</sequence>
<protein>
    <submittedName>
        <fullName evidence="2">Uncharacterized protein</fullName>
    </submittedName>
</protein>
<dbReference type="EMBL" id="DF977510">
    <property type="protein sequence ID" value="GAW27059.1"/>
    <property type="molecule type" value="Genomic_DNA"/>
</dbReference>
<proteinExistence type="predicted"/>